<keyword evidence="1" id="KW-0805">Transcription regulation</keyword>
<dbReference type="Pfam" id="PF00440">
    <property type="entry name" value="TetR_N"/>
    <property type="match status" value="1"/>
</dbReference>
<gene>
    <name evidence="6" type="ORF">CRM82_16000</name>
</gene>
<dbReference type="InterPro" id="IPR011075">
    <property type="entry name" value="TetR_C"/>
</dbReference>
<dbReference type="PANTHER" id="PTHR47506">
    <property type="entry name" value="TRANSCRIPTIONAL REGULATORY PROTEIN"/>
    <property type="match status" value="1"/>
</dbReference>
<feature type="domain" description="HTH tetR-type" evidence="5">
    <location>
        <begin position="8"/>
        <end position="68"/>
    </location>
</feature>
<evidence type="ECO:0000259" key="5">
    <source>
        <dbReference type="PROSITE" id="PS50977"/>
    </source>
</evidence>
<dbReference type="STRING" id="1219032.GCA_001515545_00564"/>
<dbReference type="Proteomes" id="UP000220246">
    <property type="component" value="Unassembled WGS sequence"/>
</dbReference>
<dbReference type="InterPro" id="IPR036271">
    <property type="entry name" value="Tet_transcr_reg_TetR-rel_C_sf"/>
</dbReference>
<organism evidence="6 7">
    <name type="scientific">Comamonas terrigena</name>
    <dbReference type="NCBI Taxonomy" id="32013"/>
    <lineage>
        <taxon>Bacteria</taxon>
        <taxon>Pseudomonadati</taxon>
        <taxon>Pseudomonadota</taxon>
        <taxon>Betaproteobacteria</taxon>
        <taxon>Burkholderiales</taxon>
        <taxon>Comamonadaceae</taxon>
        <taxon>Comamonas</taxon>
    </lineage>
</organism>
<dbReference type="Pfam" id="PF16925">
    <property type="entry name" value="TetR_C_13"/>
    <property type="match status" value="1"/>
</dbReference>
<dbReference type="SUPFAM" id="SSF46689">
    <property type="entry name" value="Homeodomain-like"/>
    <property type="match status" value="1"/>
</dbReference>
<dbReference type="GO" id="GO:0003677">
    <property type="term" value="F:DNA binding"/>
    <property type="evidence" value="ECO:0007669"/>
    <property type="project" value="UniProtKB-UniRule"/>
</dbReference>
<dbReference type="OrthoDB" id="9809772at2"/>
<keyword evidence="3" id="KW-0804">Transcription</keyword>
<dbReference type="EMBL" id="PDEA01000001">
    <property type="protein sequence ID" value="PEH91128.1"/>
    <property type="molecule type" value="Genomic_DNA"/>
</dbReference>
<evidence type="ECO:0000313" key="7">
    <source>
        <dbReference type="Proteomes" id="UP000220246"/>
    </source>
</evidence>
<dbReference type="InterPro" id="IPR001647">
    <property type="entry name" value="HTH_TetR"/>
</dbReference>
<dbReference type="PROSITE" id="PS50977">
    <property type="entry name" value="HTH_TETR_2"/>
    <property type="match status" value="1"/>
</dbReference>
<comment type="caution">
    <text evidence="6">The sequence shown here is derived from an EMBL/GenBank/DDBJ whole genome shotgun (WGS) entry which is preliminary data.</text>
</comment>
<dbReference type="InterPro" id="IPR009057">
    <property type="entry name" value="Homeodomain-like_sf"/>
</dbReference>
<dbReference type="Gene3D" id="1.10.357.10">
    <property type="entry name" value="Tetracycline Repressor, domain 2"/>
    <property type="match status" value="1"/>
</dbReference>
<feature type="DNA-binding region" description="H-T-H motif" evidence="4">
    <location>
        <begin position="31"/>
        <end position="50"/>
    </location>
</feature>
<dbReference type="SUPFAM" id="SSF48498">
    <property type="entry name" value="Tetracyclin repressor-like, C-terminal domain"/>
    <property type="match status" value="1"/>
</dbReference>
<sequence length="223" mass="24172">MTLSKKAEATRQHILDTGYQLVLHKGFAALGLQEILKSCNVPKGSFYHYFPSKEAFGCELLQQYVDGYGRKLEGLLAAEGNGCERLMRYWDAWIAAPHDAACGWAEECLVVKLAAEVADLSEDMRRVLDTGVQRLLARIAALIDAARADASLPAGAPSQALARVLYQMWLGAALLAKLSQDKTSLVQARETTVLLLTCDAARATHAQAAHTRAAQSPSSIPHP</sequence>
<dbReference type="GeneID" id="80802128"/>
<name>A0A2A7V0U5_COMTR</name>
<proteinExistence type="predicted"/>
<reference evidence="7" key="1">
    <citation type="submission" date="2017-09" db="EMBL/GenBank/DDBJ databases">
        <title>FDA dAtabase for Regulatory Grade micrObial Sequences (FDA-ARGOS): Supporting development and validation of Infectious Disease Dx tests.</title>
        <authorList>
            <person name="Minogue T."/>
            <person name="Wolcott M."/>
            <person name="Wasieloski L."/>
            <person name="Aguilar W."/>
            <person name="Moore D."/>
            <person name="Tallon L."/>
            <person name="Sadzewicz L."/>
            <person name="Ott S."/>
            <person name="Zhao X."/>
            <person name="Nagaraj S."/>
            <person name="Vavikolanu K."/>
            <person name="Aluvathingal J."/>
            <person name="Nadendla S."/>
            <person name="Sichtig H."/>
        </authorList>
    </citation>
    <scope>NUCLEOTIDE SEQUENCE [LARGE SCALE GENOMIC DNA]</scope>
    <source>
        <strain evidence="7">FDAARGOS_394</strain>
    </source>
</reference>
<dbReference type="PANTHER" id="PTHR47506:SF6">
    <property type="entry name" value="HTH-TYPE TRANSCRIPTIONAL REPRESSOR NEMR"/>
    <property type="match status" value="1"/>
</dbReference>
<evidence type="ECO:0000256" key="3">
    <source>
        <dbReference type="ARBA" id="ARBA00023163"/>
    </source>
</evidence>
<evidence type="ECO:0000256" key="4">
    <source>
        <dbReference type="PROSITE-ProRule" id="PRU00335"/>
    </source>
</evidence>
<evidence type="ECO:0000256" key="2">
    <source>
        <dbReference type="ARBA" id="ARBA00023125"/>
    </source>
</evidence>
<dbReference type="RefSeq" id="WP_083520241.1">
    <property type="nucleotide sequence ID" value="NZ_PDEA01000001.1"/>
</dbReference>
<keyword evidence="2 4" id="KW-0238">DNA-binding</keyword>
<keyword evidence="7" id="KW-1185">Reference proteome</keyword>
<evidence type="ECO:0000256" key="1">
    <source>
        <dbReference type="ARBA" id="ARBA00023015"/>
    </source>
</evidence>
<protein>
    <submittedName>
        <fullName evidence="6">TetR/AcrR family transcriptional regulator</fullName>
    </submittedName>
</protein>
<accession>A0A2A7V0U5</accession>
<dbReference type="AlphaFoldDB" id="A0A2A7V0U5"/>
<evidence type="ECO:0000313" key="6">
    <source>
        <dbReference type="EMBL" id="PEH91128.1"/>
    </source>
</evidence>